<dbReference type="Pfam" id="PF23598">
    <property type="entry name" value="LRR_14"/>
    <property type="match status" value="1"/>
</dbReference>
<dbReference type="SUPFAM" id="SSF52058">
    <property type="entry name" value="L domain-like"/>
    <property type="match status" value="3"/>
</dbReference>
<dbReference type="Gene3D" id="3.80.10.10">
    <property type="entry name" value="Ribonuclease Inhibitor"/>
    <property type="match status" value="4"/>
</dbReference>
<dbReference type="InterPro" id="IPR032675">
    <property type="entry name" value="LRR_dom_sf"/>
</dbReference>
<dbReference type="Proteomes" id="UP000189703">
    <property type="component" value="Unplaced"/>
</dbReference>
<dbReference type="Pfam" id="PF08263">
    <property type="entry name" value="LRRNT_2"/>
    <property type="match status" value="1"/>
</dbReference>
<dbReference type="InterPro" id="IPR003591">
    <property type="entry name" value="Leu-rich_rpt_typical-subtyp"/>
</dbReference>
<feature type="domain" description="Disease resistance R13L4/SHOC-2-like LRR" evidence="12">
    <location>
        <begin position="171"/>
        <end position="337"/>
    </location>
</feature>
<dbReference type="PRINTS" id="PR00019">
    <property type="entry name" value="LEURICHRPT"/>
</dbReference>
<dbReference type="InterPro" id="IPR055414">
    <property type="entry name" value="LRR_R13L4/SHOC2-like"/>
</dbReference>
<dbReference type="SMART" id="SM00369">
    <property type="entry name" value="LRR_TYP"/>
    <property type="match status" value="10"/>
</dbReference>
<keyword evidence="10" id="KW-0325">Glycoprotein</keyword>
<evidence type="ECO:0000313" key="14">
    <source>
        <dbReference type="RefSeq" id="XP_010249628.1"/>
    </source>
</evidence>
<evidence type="ECO:0000256" key="9">
    <source>
        <dbReference type="ARBA" id="ARBA00023136"/>
    </source>
</evidence>
<dbReference type="PANTHER" id="PTHR48063:SF100">
    <property type="entry name" value="RECEPTOR-LIKE PROTEIN EIX2"/>
    <property type="match status" value="1"/>
</dbReference>
<evidence type="ECO:0000256" key="10">
    <source>
        <dbReference type="ARBA" id="ARBA00023180"/>
    </source>
</evidence>
<dbReference type="InterPro" id="IPR001611">
    <property type="entry name" value="Leu-rich_rpt"/>
</dbReference>
<evidence type="ECO:0000256" key="4">
    <source>
        <dbReference type="ARBA" id="ARBA00022614"/>
    </source>
</evidence>
<evidence type="ECO:0000256" key="8">
    <source>
        <dbReference type="ARBA" id="ARBA00022989"/>
    </source>
</evidence>
<dbReference type="PROSITE" id="PS51450">
    <property type="entry name" value="LRR"/>
    <property type="match status" value="1"/>
</dbReference>
<comment type="similarity">
    <text evidence="2">Belongs to the RLP family.</text>
</comment>
<dbReference type="OMA" id="IPLEICH"/>
<keyword evidence="7" id="KW-0677">Repeat</keyword>
<evidence type="ECO:0000256" key="2">
    <source>
        <dbReference type="ARBA" id="ARBA00009592"/>
    </source>
</evidence>
<evidence type="ECO:0000256" key="7">
    <source>
        <dbReference type="ARBA" id="ARBA00022737"/>
    </source>
</evidence>
<dbReference type="AlphaFoldDB" id="A0A1U7ZAH7"/>
<dbReference type="FunCoup" id="A0A1U7ZAH7">
    <property type="interactions" value="437"/>
</dbReference>
<name>A0A1U7ZAH7_NELNU</name>
<dbReference type="KEGG" id="nnu:104592119"/>
<evidence type="ECO:0000256" key="1">
    <source>
        <dbReference type="ARBA" id="ARBA00004251"/>
    </source>
</evidence>
<keyword evidence="4" id="KW-0433">Leucine-rich repeat</keyword>
<keyword evidence="8" id="KW-1133">Transmembrane helix</keyword>
<dbReference type="InterPro" id="IPR013210">
    <property type="entry name" value="LRR_N_plant-typ"/>
</dbReference>
<keyword evidence="9" id="KW-0472">Membrane</keyword>
<keyword evidence="3" id="KW-1003">Cell membrane</keyword>
<proteinExistence type="inferred from homology"/>
<dbReference type="FunFam" id="3.80.10.10:FF:000111">
    <property type="entry name" value="LRR receptor-like serine/threonine-protein kinase ERECTA"/>
    <property type="match status" value="1"/>
</dbReference>
<sequence>MGRSSEAVFLLFSLLFMAAINRSFSTADLVCSTTERKALLNLKKGFKDPSNWLSSWDSNNREDCCRWKGVGCDNRTGHVVQLKLRGSILIRSLSGEINHHLLELKHLRYLDLSGNEFEGNQIPDFLGSLQKLRYLNLSNSGFGGVIPPQFGNLSSLRYLDLRFCNALNVDNLHWVSRLSSLRYLDMNSVDLRLAHDWLQVINMLPHLSQLYLSSCQLSNIPPLSIVNFTSLVVLDLSWNKFGSTIPDWLYDLTSLEHLILDFNKFQGTLSPRIGNLTSLTEVSIYDNSLNGSIPSTVANLCNLRTLILSLNRFSGEIFRFLGNSSGCMSNSLESLRLEWNQLNETIPKSIGNLSRLELLDISGNPLQGIVSENHFARLIRLKILKASSVPLSLNVSTSWVPPFQLFNIEVGSWKLGPQFPAWLQTQKDFSRLNLSNTGISDTIPNWFWKLSSQIFFVDLSHNQIHGSFPGLSRIQADSAAIYLGHNRFTGLLPRFTSGVVELDLSNNLFSGSITHFLCDQFSEPNLLEYLDLSNNLLSGEIPDCWMNWQSLNVLNLGYNNLSGNLPKSLGSLTELQSLHLRNNGLIGELPSSLQNCTELLFINIGQNEFFGRIPVWIGQSLPKLMVLSLRSNKFNGSIPLEICHLSGLQIMDLSHNKLSGSIPQCFNNFSAMASDQKSSGYIGYVSSFLDFIETASLVMKGMELYYSKTLTLVTSMDLSDNSLSGVIPEDLTRLLGLRSLNLSLNHLVGRIPQKIGEMEFLESLDFSSNQLSGVIPQSLSNLTFLSHLNLSNNNLSGRIPSGTQIQGFTASSFLGNKGLCGSPLTKGCTGDDMSQIPTGGGGAEGDKDDNGVGVAADTFFIAMVLGFVMGFWGVFGPILFIKSLRFTFFRFLDRVKQNIHGGMIRC</sequence>
<gene>
    <name evidence="14" type="primary">LOC104592119</name>
</gene>
<dbReference type="GeneID" id="104592119"/>
<protein>
    <submittedName>
        <fullName evidence="14">Receptor-like protein 12</fullName>
    </submittedName>
</protein>
<reference evidence="14" key="1">
    <citation type="submission" date="2025-08" db="UniProtKB">
        <authorList>
            <consortium name="RefSeq"/>
        </authorList>
    </citation>
    <scope>IDENTIFICATION</scope>
</reference>
<dbReference type="RefSeq" id="XP_010249628.1">
    <property type="nucleotide sequence ID" value="XM_010251326.2"/>
</dbReference>
<dbReference type="GO" id="GO:0005886">
    <property type="term" value="C:plasma membrane"/>
    <property type="evidence" value="ECO:0007669"/>
    <property type="project" value="UniProtKB-SubCell"/>
</dbReference>
<dbReference type="OrthoDB" id="1600340at2759"/>
<accession>A0A1U7ZAH7</accession>
<keyword evidence="13" id="KW-1185">Reference proteome</keyword>
<feature type="domain" description="Leucine-rich repeat-containing N-terminal plant-type" evidence="11">
    <location>
        <begin position="34"/>
        <end position="73"/>
    </location>
</feature>
<evidence type="ECO:0000313" key="13">
    <source>
        <dbReference type="Proteomes" id="UP000189703"/>
    </source>
</evidence>
<evidence type="ECO:0000259" key="11">
    <source>
        <dbReference type="Pfam" id="PF08263"/>
    </source>
</evidence>
<evidence type="ECO:0000259" key="12">
    <source>
        <dbReference type="Pfam" id="PF23598"/>
    </source>
</evidence>
<organism evidence="13 14">
    <name type="scientific">Nelumbo nucifera</name>
    <name type="common">Sacred lotus</name>
    <dbReference type="NCBI Taxonomy" id="4432"/>
    <lineage>
        <taxon>Eukaryota</taxon>
        <taxon>Viridiplantae</taxon>
        <taxon>Streptophyta</taxon>
        <taxon>Embryophyta</taxon>
        <taxon>Tracheophyta</taxon>
        <taxon>Spermatophyta</taxon>
        <taxon>Magnoliopsida</taxon>
        <taxon>Proteales</taxon>
        <taxon>Nelumbonaceae</taxon>
        <taxon>Nelumbo</taxon>
    </lineage>
</organism>
<evidence type="ECO:0000256" key="3">
    <source>
        <dbReference type="ARBA" id="ARBA00022475"/>
    </source>
</evidence>
<comment type="subcellular location">
    <subcellularLocation>
        <location evidence="1">Cell membrane</location>
        <topology evidence="1">Single-pass type I membrane protein</topology>
    </subcellularLocation>
</comment>
<dbReference type="FunFam" id="3.80.10.10:FF:000095">
    <property type="entry name" value="LRR receptor-like serine/threonine-protein kinase GSO1"/>
    <property type="match status" value="2"/>
</dbReference>
<evidence type="ECO:0000256" key="6">
    <source>
        <dbReference type="ARBA" id="ARBA00022729"/>
    </source>
</evidence>
<dbReference type="Pfam" id="PF00560">
    <property type="entry name" value="LRR_1"/>
    <property type="match status" value="11"/>
</dbReference>
<keyword evidence="6" id="KW-0732">Signal</keyword>
<dbReference type="eggNOG" id="KOG0619">
    <property type="taxonomic scope" value="Eukaryota"/>
</dbReference>
<dbReference type="InterPro" id="IPR046956">
    <property type="entry name" value="RLP23-like"/>
</dbReference>
<dbReference type="PANTHER" id="PTHR48063">
    <property type="entry name" value="LRR RECEPTOR-LIKE KINASE"/>
    <property type="match status" value="1"/>
</dbReference>
<evidence type="ECO:0000256" key="5">
    <source>
        <dbReference type="ARBA" id="ARBA00022692"/>
    </source>
</evidence>
<keyword evidence="5" id="KW-0812">Transmembrane</keyword>
<dbReference type="STRING" id="4432.A0A1U7ZAH7"/>